<gene>
    <name evidence="7" type="ORF">METZ01_LOCUS410675</name>
</gene>
<dbReference type="SFLD" id="SFLDS00029">
    <property type="entry name" value="Radical_SAM"/>
    <property type="match status" value="1"/>
</dbReference>
<keyword evidence="5" id="KW-0411">Iron-sulfur</keyword>
<evidence type="ECO:0000256" key="2">
    <source>
        <dbReference type="ARBA" id="ARBA00022691"/>
    </source>
</evidence>
<proteinExistence type="predicted"/>
<accession>A0A382WIB0</accession>
<name>A0A382WIB0_9ZZZZ</name>
<dbReference type="InterPro" id="IPR007197">
    <property type="entry name" value="rSAM"/>
</dbReference>
<keyword evidence="2" id="KW-0949">S-adenosyl-L-methionine</keyword>
<dbReference type="EMBL" id="UINC01159622">
    <property type="protein sequence ID" value="SVD57821.1"/>
    <property type="molecule type" value="Genomic_DNA"/>
</dbReference>
<dbReference type="PROSITE" id="PS51332">
    <property type="entry name" value="B12_BINDING"/>
    <property type="match status" value="1"/>
</dbReference>
<evidence type="ECO:0000313" key="7">
    <source>
        <dbReference type="EMBL" id="SVD57821.1"/>
    </source>
</evidence>
<dbReference type="Gene3D" id="3.40.50.280">
    <property type="entry name" value="Cobalamin-binding domain"/>
    <property type="match status" value="1"/>
</dbReference>
<dbReference type="InterPro" id="IPR036724">
    <property type="entry name" value="Cobalamin-bd_sf"/>
</dbReference>
<dbReference type="InterPro" id="IPR006158">
    <property type="entry name" value="Cobalamin-bd"/>
</dbReference>
<evidence type="ECO:0000256" key="5">
    <source>
        <dbReference type="ARBA" id="ARBA00023014"/>
    </source>
</evidence>
<evidence type="ECO:0000256" key="3">
    <source>
        <dbReference type="ARBA" id="ARBA00022723"/>
    </source>
</evidence>
<organism evidence="7">
    <name type="scientific">marine metagenome</name>
    <dbReference type="NCBI Taxonomy" id="408172"/>
    <lineage>
        <taxon>unclassified sequences</taxon>
        <taxon>metagenomes</taxon>
        <taxon>ecological metagenomes</taxon>
    </lineage>
</organism>
<dbReference type="CDD" id="cd02068">
    <property type="entry name" value="radical_SAM_B12_BD"/>
    <property type="match status" value="1"/>
</dbReference>
<feature type="domain" description="B12-binding" evidence="6">
    <location>
        <begin position="11"/>
        <end position="150"/>
    </location>
</feature>
<keyword evidence="4" id="KW-0408">Iron</keyword>
<comment type="cofactor">
    <cofactor evidence="1">
        <name>[4Fe-4S] cluster</name>
        <dbReference type="ChEBI" id="CHEBI:49883"/>
    </cofactor>
</comment>
<dbReference type="Gene3D" id="3.80.30.20">
    <property type="entry name" value="tm_1862 like domain"/>
    <property type="match status" value="1"/>
</dbReference>
<evidence type="ECO:0000256" key="4">
    <source>
        <dbReference type="ARBA" id="ARBA00023004"/>
    </source>
</evidence>
<sequence>MIKILLIDCSRALEVELRDTYDVHHPPVGLLALATQIAKSDIGKHTDIKIIDSTVDYTSLEELDQLLKDSDPDIVGLRTLHKYTEQFHQASAMAKKLPNNPLVIGGGPYPSAEPEKVMERDDHLDIVVVGEGEEVFYDLIAAYHNQKPLADVPGIYHRENGEIKQSETRDVIQDLDSIPIPDWSLIDFNRYEKMMGQAPVFRKMAPILTTRGCPYACTYCHELFQKRFRVRSAQNIVEELVILNDLGVHDISVIDDIFN</sequence>
<dbReference type="AlphaFoldDB" id="A0A382WIB0"/>
<evidence type="ECO:0000256" key="1">
    <source>
        <dbReference type="ARBA" id="ARBA00001966"/>
    </source>
</evidence>
<feature type="non-terminal residue" evidence="7">
    <location>
        <position position="259"/>
    </location>
</feature>
<evidence type="ECO:0000259" key="6">
    <source>
        <dbReference type="PROSITE" id="PS51332"/>
    </source>
</evidence>
<dbReference type="InterPro" id="IPR023404">
    <property type="entry name" value="rSAM_horseshoe"/>
</dbReference>
<dbReference type="SFLD" id="SFLDG01082">
    <property type="entry name" value="B12-binding_domain_containing"/>
    <property type="match status" value="1"/>
</dbReference>
<dbReference type="GO" id="GO:0051536">
    <property type="term" value="F:iron-sulfur cluster binding"/>
    <property type="evidence" value="ECO:0007669"/>
    <property type="project" value="UniProtKB-KW"/>
</dbReference>
<dbReference type="InterPro" id="IPR058240">
    <property type="entry name" value="rSAM_sf"/>
</dbReference>
<protein>
    <recommendedName>
        <fullName evidence="6">B12-binding domain-containing protein</fullName>
    </recommendedName>
</protein>
<keyword evidence="3" id="KW-0479">Metal-binding</keyword>
<dbReference type="Pfam" id="PF02310">
    <property type="entry name" value="B12-binding"/>
    <property type="match status" value="1"/>
</dbReference>
<dbReference type="SUPFAM" id="SSF102114">
    <property type="entry name" value="Radical SAM enzymes"/>
    <property type="match status" value="1"/>
</dbReference>
<dbReference type="SUPFAM" id="SSF52242">
    <property type="entry name" value="Cobalamin (vitamin B12)-binding domain"/>
    <property type="match status" value="1"/>
</dbReference>
<dbReference type="InterPro" id="IPR051198">
    <property type="entry name" value="BchE-like"/>
</dbReference>
<dbReference type="GO" id="GO:0003824">
    <property type="term" value="F:catalytic activity"/>
    <property type="evidence" value="ECO:0007669"/>
    <property type="project" value="InterPro"/>
</dbReference>
<dbReference type="PANTHER" id="PTHR43409">
    <property type="entry name" value="ANAEROBIC MAGNESIUM-PROTOPORPHYRIN IX MONOMETHYL ESTER CYCLASE-RELATED"/>
    <property type="match status" value="1"/>
</dbReference>
<dbReference type="GO" id="GO:0046872">
    <property type="term" value="F:metal ion binding"/>
    <property type="evidence" value="ECO:0007669"/>
    <property type="project" value="UniProtKB-KW"/>
</dbReference>
<dbReference type="GO" id="GO:0031419">
    <property type="term" value="F:cobalamin binding"/>
    <property type="evidence" value="ECO:0007669"/>
    <property type="project" value="InterPro"/>
</dbReference>
<reference evidence="7" key="1">
    <citation type="submission" date="2018-05" db="EMBL/GenBank/DDBJ databases">
        <authorList>
            <person name="Lanie J.A."/>
            <person name="Ng W.-L."/>
            <person name="Kazmierczak K.M."/>
            <person name="Andrzejewski T.M."/>
            <person name="Davidsen T.M."/>
            <person name="Wayne K.J."/>
            <person name="Tettelin H."/>
            <person name="Glass J.I."/>
            <person name="Rusch D."/>
            <person name="Podicherti R."/>
            <person name="Tsui H.-C.T."/>
            <person name="Winkler M.E."/>
        </authorList>
    </citation>
    <scope>NUCLEOTIDE SEQUENCE</scope>
</reference>